<dbReference type="InterPro" id="IPR050343">
    <property type="entry name" value="RsuA_PseudoU_synthase"/>
</dbReference>
<dbReference type="GO" id="GO:0005829">
    <property type="term" value="C:cytosol"/>
    <property type="evidence" value="ECO:0007669"/>
    <property type="project" value="UniProtKB-ARBA"/>
</dbReference>
<dbReference type="GO" id="GO:0000455">
    <property type="term" value="P:enzyme-directed rRNA pseudouridine synthesis"/>
    <property type="evidence" value="ECO:0007669"/>
    <property type="project" value="UniProtKB-ARBA"/>
</dbReference>
<dbReference type="PROSITE" id="PS01149">
    <property type="entry name" value="PSI_RSU"/>
    <property type="match status" value="1"/>
</dbReference>
<dbReference type="SUPFAM" id="SSF55174">
    <property type="entry name" value="Alpha-L RNA-binding motif"/>
    <property type="match status" value="1"/>
</dbReference>
<dbReference type="NCBIfam" id="TIGR00093">
    <property type="entry name" value="pseudouridine synthase"/>
    <property type="match status" value="1"/>
</dbReference>
<protein>
    <recommendedName>
        <fullName evidence="4">Pseudouridine synthase</fullName>
        <ecNumber evidence="4">5.4.99.-</ecNumber>
    </recommendedName>
</protein>
<dbReference type="EMBL" id="CP016893">
    <property type="protein sequence ID" value="AST59097.1"/>
    <property type="molecule type" value="Genomic_DNA"/>
</dbReference>
<dbReference type="InterPro" id="IPR006145">
    <property type="entry name" value="PsdUridine_synth_RsuA/RluA"/>
</dbReference>
<dbReference type="Gene3D" id="3.30.70.1560">
    <property type="entry name" value="Alpha-L RNA-binding motif"/>
    <property type="match status" value="1"/>
</dbReference>
<evidence type="ECO:0000313" key="5">
    <source>
        <dbReference type="EMBL" id="AST59097.1"/>
    </source>
</evidence>
<dbReference type="GO" id="GO:0120159">
    <property type="term" value="F:rRNA pseudouridine synthase activity"/>
    <property type="evidence" value="ECO:0007669"/>
    <property type="project" value="UniProtKB-ARBA"/>
</dbReference>
<reference evidence="5 6" key="1">
    <citation type="submission" date="2016-08" db="EMBL/GenBank/DDBJ databases">
        <title>A novel genetic cassette of butanologenic Thermoanaerobacterium thermosaccharolyticum that directly convert cellulose to butanol.</title>
        <authorList>
            <person name="Li T."/>
            <person name="He J."/>
        </authorList>
    </citation>
    <scope>NUCLEOTIDE SEQUENCE [LARGE SCALE GENOMIC DNA]</scope>
    <source>
        <strain evidence="5 6">TG57</strain>
    </source>
</reference>
<evidence type="ECO:0000256" key="2">
    <source>
        <dbReference type="ARBA" id="ARBA00022884"/>
    </source>
</evidence>
<dbReference type="PANTHER" id="PTHR47683:SF2">
    <property type="entry name" value="RNA-BINDING S4 DOMAIN-CONTAINING PROTEIN"/>
    <property type="match status" value="1"/>
</dbReference>
<dbReference type="CDD" id="cd02870">
    <property type="entry name" value="PseudoU_synth_RsuA_like"/>
    <property type="match status" value="1"/>
</dbReference>
<dbReference type="RefSeq" id="WP_094398038.1">
    <property type="nucleotide sequence ID" value="NZ_CP016893.1"/>
</dbReference>
<gene>
    <name evidence="5" type="ORF">Thert_03365</name>
</gene>
<organism evidence="5 6">
    <name type="scientific">Thermoanaerobacterium thermosaccharolyticum</name>
    <name type="common">Clostridium thermosaccharolyticum</name>
    <dbReference type="NCBI Taxonomy" id="1517"/>
    <lineage>
        <taxon>Bacteria</taxon>
        <taxon>Bacillati</taxon>
        <taxon>Bacillota</taxon>
        <taxon>Clostridia</taxon>
        <taxon>Thermoanaerobacterales</taxon>
        <taxon>Thermoanaerobacteraceae</taxon>
        <taxon>Thermoanaerobacterium</taxon>
    </lineage>
</organism>
<dbReference type="Pfam" id="PF00849">
    <property type="entry name" value="PseudoU_synth_2"/>
    <property type="match status" value="1"/>
</dbReference>
<dbReference type="SUPFAM" id="SSF55120">
    <property type="entry name" value="Pseudouridine synthase"/>
    <property type="match status" value="1"/>
</dbReference>
<dbReference type="InterPro" id="IPR042092">
    <property type="entry name" value="PsdUridine_s_RsuA/RluB/E/F_cat"/>
</dbReference>
<dbReference type="InterPro" id="IPR018496">
    <property type="entry name" value="PsdUridine_synth_RsuA/RluB_CS"/>
</dbReference>
<proteinExistence type="inferred from homology"/>
<keyword evidence="3 4" id="KW-0413">Isomerase</keyword>
<dbReference type="AlphaFoldDB" id="A0A223I359"/>
<dbReference type="FunFam" id="3.10.290.10:FF:000003">
    <property type="entry name" value="Pseudouridine synthase"/>
    <property type="match status" value="1"/>
</dbReference>
<dbReference type="FunFam" id="3.30.70.1560:FF:000001">
    <property type="entry name" value="Pseudouridine synthase"/>
    <property type="match status" value="1"/>
</dbReference>
<dbReference type="Gene3D" id="3.30.70.580">
    <property type="entry name" value="Pseudouridine synthase I, catalytic domain, N-terminal subdomain"/>
    <property type="match status" value="1"/>
</dbReference>
<dbReference type="Proteomes" id="UP000214975">
    <property type="component" value="Chromosome"/>
</dbReference>
<dbReference type="InterPro" id="IPR036986">
    <property type="entry name" value="S4_RNA-bd_sf"/>
</dbReference>
<dbReference type="InterPro" id="IPR002942">
    <property type="entry name" value="S4_RNA-bd"/>
</dbReference>
<keyword evidence="2" id="KW-0694">RNA-binding</keyword>
<dbReference type="InterPro" id="IPR020094">
    <property type="entry name" value="TruA/RsuA/RluB/E/F_N"/>
</dbReference>
<sequence length="235" mass="26889">MERLQKYLAECGIASRRKCEQLILDGKIKVNGTVIKNLGIKIDPDKDIVEYDGRVVAKVQHNIYIMLNKPTGFITTVKDQFGRPSVLDIIKIKDRIYPVGRLDCDTSGLLLLTNDGDIANKLMHPKHEIDKVYIAKIRGIPDDKDLDRFRNGLLLDNRLTAKAKIEILKKINNDALVKIVIHEGRNRQIRRMCELIGHPVMTLKRIKIGDLELGNLKVGQWRYLSGEEVQYLKNL</sequence>
<dbReference type="SMART" id="SM00363">
    <property type="entry name" value="S4"/>
    <property type="match status" value="1"/>
</dbReference>
<accession>A0A223I359</accession>
<name>A0A223I359_THETR</name>
<evidence type="ECO:0000256" key="1">
    <source>
        <dbReference type="ARBA" id="ARBA00008348"/>
    </source>
</evidence>
<comment type="similarity">
    <text evidence="1 4">Belongs to the pseudouridine synthase RsuA family.</text>
</comment>
<evidence type="ECO:0000313" key="6">
    <source>
        <dbReference type="Proteomes" id="UP000214975"/>
    </source>
</evidence>
<evidence type="ECO:0000256" key="4">
    <source>
        <dbReference type="RuleBase" id="RU003887"/>
    </source>
</evidence>
<dbReference type="Pfam" id="PF01479">
    <property type="entry name" value="S4"/>
    <property type="match status" value="1"/>
</dbReference>
<evidence type="ECO:0000256" key="3">
    <source>
        <dbReference type="ARBA" id="ARBA00023235"/>
    </source>
</evidence>
<dbReference type="Gene3D" id="3.10.290.10">
    <property type="entry name" value="RNA-binding S4 domain"/>
    <property type="match status" value="1"/>
</dbReference>
<dbReference type="InterPro" id="IPR000748">
    <property type="entry name" value="PsdUridine_synth_RsuA/RluB/E/F"/>
</dbReference>
<dbReference type="PROSITE" id="PS50889">
    <property type="entry name" value="S4"/>
    <property type="match status" value="1"/>
</dbReference>
<dbReference type="GO" id="GO:0003723">
    <property type="term" value="F:RNA binding"/>
    <property type="evidence" value="ECO:0007669"/>
    <property type="project" value="UniProtKB-KW"/>
</dbReference>
<dbReference type="EC" id="5.4.99.-" evidence="4"/>
<dbReference type="CDD" id="cd00165">
    <property type="entry name" value="S4"/>
    <property type="match status" value="1"/>
</dbReference>
<dbReference type="PANTHER" id="PTHR47683">
    <property type="entry name" value="PSEUDOURIDINE SYNTHASE FAMILY PROTEIN-RELATED"/>
    <property type="match status" value="1"/>
</dbReference>
<dbReference type="InterPro" id="IPR020103">
    <property type="entry name" value="PsdUridine_synth_cat_dom_sf"/>
</dbReference>